<dbReference type="OrthoDB" id="3232804at2"/>
<organism evidence="2 3">
    <name type="scientific">Bifidobacterium aemilianum</name>
    <dbReference type="NCBI Taxonomy" id="2493120"/>
    <lineage>
        <taxon>Bacteria</taxon>
        <taxon>Bacillati</taxon>
        <taxon>Actinomycetota</taxon>
        <taxon>Actinomycetes</taxon>
        <taxon>Bifidobacteriales</taxon>
        <taxon>Bifidobacteriaceae</taxon>
        <taxon>Bifidobacterium</taxon>
    </lineage>
</organism>
<feature type="region of interest" description="Disordered" evidence="1">
    <location>
        <begin position="61"/>
        <end position="83"/>
    </location>
</feature>
<proteinExistence type="predicted"/>
<comment type="caution">
    <text evidence="2">The sequence shown here is derived from an EMBL/GenBank/DDBJ whole genome shotgun (WGS) entry which is preliminary data.</text>
</comment>
<name>A0A366K9J9_9BIFI</name>
<gene>
    <name evidence="2" type="ORF">CRD60_07265</name>
</gene>
<dbReference type="EMBL" id="PDCG01000008">
    <property type="protein sequence ID" value="RBP97331.1"/>
    <property type="molecule type" value="Genomic_DNA"/>
</dbReference>
<evidence type="ECO:0000313" key="3">
    <source>
        <dbReference type="Proteomes" id="UP000252530"/>
    </source>
</evidence>
<sequence>MHYFTPQRCAATHKIIYHDRGQAQRAADRCLLERDVELWTYRCDLCGSWHLTHRDPSLHYAAGAKRRDSKPRSRKRGYKPRQR</sequence>
<evidence type="ECO:0000256" key="1">
    <source>
        <dbReference type="SAM" id="MobiDB-lite"/>
    </source>
</evidence>
<evidence type="ECO:0000313" key="2">
    <source>
        <dbReference type="EMBL" id="RBP97331.1"/>
    </source>
</evidence>
<dbReference type="RefSeq" id="WP_113860620.1">
    <property type="nucleotide sequence ID" value="NZ_PDCG01000008.1"/>
</dbReference>
<feature type="compositionally biased region" description="Basic residues" evidence="1">
    <location>
        <begin position="67"/>
        <end position="83"/>
    </location>
</feature>
<reference evidence="2 3" key="1">
    <citation type="submission" date="2017-10" db="EMBL/GenBank/DDBJ databases">
        <title>Bifidobacterium xylocopum sp. nov. and Bifidobacterium aemilianum sp. nov., from the carpenter bee (Xylocopa violacea) digestive tract.</title>
        <authorList>
            <person name="Alberoni D."/>
            <person name="Baffoni L."/>
            <person name="Di Gioia D."/>
            <person name="Gaggia F."/>
            <person name="Biavati B."/>
        </authorList>
    </citation>
    <scope>NUCLEOTIDE SEQUENCE [LARGE SCALE GENOMIC DNA]</scope>
    <source>
        <strain evidence="2 3">XV10</strain>
    </source>
</reference>
<accession>A0A366K9J9</accession>
<keyword evidence="3" id="KW-1185">Reference proteome</keyword>
<dbReference type="AlphaFoldDB" id="A0A366K9J9"/>
<dbReference type="Proteomes" id="UP000252530">
    <property type="component" value="Unassembled WGS sequence"/>
</dbReference>
<protein>
    <submittedName>
        <fullName evidence="2">Uncharacterized protein</fullName>
    </submittedName>
</protein>